<evidence type="ECO:0000256" key="4">
    <source>
        <dbReference type="RuleBase" id="RU366026"/>
    </source>
</evidence>
<feature type="non-terminal residue" evidence="6">
    <location>
        <position position="101"/>
    </location>
</feature>
<comment type="similarity">
    <text evidence="4">Belongs to the Cob(I)alamin adenosyltransferase family.</text>
</comment>
<evidence type="ECO:0000259" key="5">
    <source>
        <dbReference type="Pfam" id="PF01923"/>
    </source>
</evidence>
<dbReference type="InterPro" id="IPR036451">
    <property type="entry name" value="CblAdoTrfase-like_sf"/>
</dbReference>
<dbReference type="EMBL" id="JBCGDO010000118">
    <property type="protein sequence ID" value="MEM0544129.1"/>
    <property type="molecule type" value="Genomic_DNA"/>
</dbReference>
<reference evidence="6 7" key="1">
    <citation type="submission" date="2024-03" db="EMBL/GenBank/DDBJ databases">
        <title>Two novel species of the genus Flavobacterium exhibiting potentially degradation of complex polysaccharides.</title>
        <authorList>
            <person name="Lian X."/>
        </authorList>
    </citation>
    <scope>NUCLEOTIDE SEQUENCE [LARGE SCALE GENOMIC DNA]</scope>
    <source>
        <strain evidence="7">j3</strain>
    </source>
</reference>
<organism evidence="6 7">
    <name type="scientific">Flavobacterium aureirubrum</name>
    <dbReference type="NCBI Taxonomy" id="3133147"/>
    <lineage>
        <taxon>Bacteria</taxon>
        <taxon>Pseudomonadati</taxon>
        <taxon>Bacteroidota</taxon>
        <taxon>Flavobacteriia</taxon>
        <taxon>Flavobacteriales</taxon>
        <taxon>Flavobacteriaceae</taxon>
        <taxon>Flavobacterium</taxon>
    </lineage>
</organism>
<comment type="pathway">
    <text evidence="4">Cofactor biosynthesis; adenosylcobalamin biosynthesis; adenosylcobalamin from cob(II)yrinate a,c-diamide: step 2/7.</text>
</comment>
<comment type="catalytic activity">
    <reaction evidence="4">
        <text>2 cob(II)alamin + reduced [electron-transfer flavoprotein] + 2 ATP = 2 adenosylcob(III)alamin + 2 triphosphate + oxidized [electron-transfer flavoprotein] + 3 H(+)</text>
        <dbReference type="Rhea" id="RHEA:28671"/>
        <dbReference type="Rhea" id="RHEA-COMP:10685"/>
        <dbReference type="Rhea" id="RHEA-COMP:10686"/>
        <dbReference type="ChEBI" id="CHEBI:15378"/>
        <dbReference type="ChEBI" id="CHEBI:16304"/>
        <dbReference type="ChEBI" id="CHEBI:18036"/>
        <dbReference type="ChEBI" id="CHEBI:18408"/>
        <dbReference type="ChEBI" id="CHEBI:30616"/>
        <dbReference type="ChEBI" id="CHEBI:57692"/>
        <dbReference type="ChEBI" id="CHEBI:58307"/>
        <dbReference type="EC" id="2.5.1.17"/>
    </reaction>
</comment>
<dbReference type="PANTHER" id="PTHR12213">
    <property type="entry name" value="CORRINOID ADENOSYLTRANSFERASE"/>
    <property type="match status" value="1"/>
</dbReference>
<name>A0ABU9NB48_9FLAO</name>
<sequence length="101" mass="11545">NSHIGLIRDQNINILYKNVFIEVQDRLFTVGAILATPPEKEIKKNGEKRLKNLGILETDIEFLEKDIDLMEDSLPPMTHFVLPGGHTTVSYCHIARCVCRR</sequence>
<dbReference type="SUPFAM" id="SSF89028">
    <property type="entry name" value="Cobalamin adenosyltransferase-like"/>
    <property type="match status" value="1"/>
</dbReference>
<keyword evidence="4" id="KW-0169">Cobalamin biosynthesis</keyword>
<dbReference type="RefSeq" id="WP_342697275.1">
    <property type="nucleotide sequence ID" value="NZ_JBCGDO010000118.1"/>
</dbReference>
<dbReference type="GO" id="GO:0008817">
    <property type="term" value="F:corrinoid adenosyltransferase activity"/>
    <property type="evidence" value="ECO:0007669"/>
    <property type="project" value="UniProtKB-EC"/>
</dbReference>
<keyword evidence="3 4" id="KW-0067">ATP-binding</keyword>
<dbReference type="Proteomes" id="UP001460072">
    <property type="component" value="Unassembled WGS sequence"/>
</dbReference>
<keyword evidence="7" id="KW-1185">Reference proteome</keyword>
<dbReference type="EC" id="2.5.1.17" evidence="4"/>
<comment type="caution">
    <text evidence="6">The sequence shown here is derived from an EMBL/GenBank/DDBJ whole genome shotgun (WGS) entry which is preliminary data.</text>
</comment>
<dbReference type="Gene3D" id="1.20.1200.10">
    <property type="entry name" value="Cobalamin adenosyltransferase-like"/>
    <property type="match status" value="1"/>
</dbReference>
<evidence type="ECO:0000313" key="6">
    <source>
        <dbReference type="EMBL" id="MEM0544129.1"/>
    </source>
</evidence>
<gene>
    <name evidence="6" type="ORF">WFZ85_16190</name>
</gene>
<feature type="domain" description="Cobalamin adenosyltransferase-like" evidence="5">
    <location>
        <begin position="1"/>
        <end position="101"/>
    </location>
</feature>
<evidence type="ECO:0000256" key="2">
    <source>
        <dbReference type="ARBA" id="ARBA00022741"/>
    </source>
</evidence>
<keyword evidence="1 4" id="KW-0808">Transferase</keyword>
<evidence type="ECO:0000256" key="3">
    <source>
        <dbReference type="ARBA" id="ARBA00022840"/>
    </source>
</evidence>
<keyword evidence="2 4" id="KW-0547">Nucleotide-binding</keyword>
<dbReference type="Pfam" id="PF01923">
    <property type="entry name" value="Cob_adeno_trans"/>
    <property type="match status" value="1"/>
</dbReference>
<protein>
    <recommendedName>
        <fullName evidence="4">Corrinoid adenosyltransferase</fullName>
        <ecNumber evidence="4">2.5.1.17</ecNumber>
    </recommendedName>
    <alternativeName>
        <fullName evidence="4">Cob(II)alamin adenosyltransferase</fullName>
    </alternativeName>
    <alternativeName>
        <fullName evidence="4">Cob(II)yrinic acid a,c-diamide adenosyltransferase</fullName>
    </alternativeName>
    <alternativeName>
        <fullName evidence="4">Cobinamide/cobalamin adenosyltransferase</fullName>
    </alternativeName>
</protein>
<comment type="catalytic activity">
    <reaction evidence="4">
        <text>2 cob(II)yrinate a,c diamide + reduced [electron-transfer flavoprotein] + 2 ATP = 2 adenosylcob(III)yrinate a,c-diamide + 2 triphosphate + oxidized [electron-transfer flavoprotein] + 3 H(+)</text>
        <dbReference type="Rhea" id="RHEA:11528"/>
        <dbReference type="Rhea" id="RHEA-COMP:10685"/>
        <dbReference type="Rhea" id="RHEA-COMP:10686"/>
        <dbReference type="ChEBI" id="CHEBI:15378"/>
        <dbReference type="ChEBI" id="CHEBI:18036"/>
        <dbReference type="ChEBI" id="CHEBI:30616"/>
        <dbReference type="ChEBI" id="CHEBI:57692"/>
        <dbReference type="ChEBI" id="CHEBI:58307"/>
        <dbReference type="ChEBI" id="CHEBI:58503"/>
        <dbReference type="ChEBI" id="CHEBI:58537"/>
        <dbReference type="EC" id="2.5.1.17"/>
    </reaction>
</comment>
<feature type="non-terminal residue" evidence="6">
    <location>
        <position position="1"/>
    </location>
</feature>
<dbReference type="InterPro" id="IPR029499">
    <property type="entry name" value="PduO-typ"/>
</dbReference>
<dbReference type="PANTHER" id="PTHR12213:SF0">
    <property type="entry name" value="CORRINOID ADENOSYLTRANSFERASE MMAB"/>
    <property type="match status" value="1"/>
</dbReference>
<proteinExistence type="inferred from homology"/>
<dbReference type="InterPro" id="IPR016030">
    <property type="entry name" value="CblAdoTrfase-like"/>
</dbReference>
<evidence type="ECO:0000313" key="7">
    <source>
        <dbReference type="Proteomes" id="UP001460072"/>
    </source>
</evidence>
<evidence type="ECO:0000256" key="1">
    <source>
        <dbReference type="ARBA" id="ARBA00022679"/>
    </source>
</evidence>
<accession>A0ABU9NB48</accession>